<dbReference type="OrthoDB" id="6711169at2"/>
<evidence type="ECO:0000313" key="2">
    <source>
        <dbReference type="Proteomes" id="UP000067683"/>
    </source>
</evidence>
<sequence>MAFDIHEVLERKGINVPDHHKEMLVGQMAGFEELRKTVNQEQLKDLDMALTHIPGGEQK</sequence>
<name>A0A0U2ZKG3_9BACL</name>
<accession>A0A0U2ZKG3</accession>
<organism evidence="1 2">
    <name type="scientific">Planococcus rifietoensis</name>
    <dbReference type="NCBI Taxonomy" id="200991"/>
    <lineage>
        <taxon>Bacteria</taxon>
        <taxon>Bacillati</taxon>
        <taxon>Bacillota</taxon>
        <taxon>Bacilli</taxon>
        <taxon>Bacillales</taxon>
        <taxon>Caryophanaceae</taxon>
        <taxon>Planococcus</taxon>
    </lineage>
</organism>
<protein>
    <submittedName>
        <fullName evidence="1">Uncharacterized protein</fullName>
    </submittedName>
</protein>
<keyword evidence="2" id="KW-1185">Reference proteome</keyword>
<evidence type="ECO:0000313" key="1">
    <source>
        <dbReference type="EMBL" id="ALS76513.1"/>
    </source>
</evidence>
<dbReference type="RefSeq" id="WP_058383215.1">
    <property type="nucleotide sequence ID" value="NZ_CP013659.2"/>
</dbReference>
<proteinExistence type="predicted"/>
<dbReference type="AlphaFoldDB" id="A0A0U2ZKG3"/>
<dbReference type="Proteomes" id="UP000067683">
    <property type="component" value="Chromosome"/>
</dbReference>
<gene>
    <name evidence="1" type="ORF">AUC31_15450</name>
</gene>
<dbReference type="STRING" id="200991.AUC31_15450"/>
<dbReference type="KEGG" id="prt:AUC31_15450"/>
<dbReference type="EMBL" id="CP013659">
    <property type="protein sequence ID" value="ALS76513.1"/>
    <property type="molecule type" value="Genomic_DNA"/>
</dbReference>
<reference evidence="1" key="1">
    <citation type="submission" date="2016-01" db="EMBL/GenBank/DDBJ databases">
        <title>Complete genome of Planococcus rifietoensis type strain M8.</title>
        <authorList>
            <person name="See-Too W.S."/>
        </authorList>
    </citation>
    <scope>NUCLEOTIDE SEQUENCE [LARGE SCALE GENOMIC DNA]</scope>
    <source>
        <strain evidence="1">M8</strain>
    </source>
</reference>